<evidence type="ECO:0000256" key="1">
    <source>
        <dbReference type="SAM" id="SignalP"/>
    </source>
</evidence>
<gene>
    <name evidence="3" type="ORF">P1J78_02140</name>
</gene>
<evidence type="ECO:0000259" key="2">
    <source>
        <dbReference type="Pfam" id="PF08239"/>
    </source>
</evidence>
<name>A0AAE3NRB2_9RHOB</name>
<dbReference type="EMBL" id="JARGYC010000003">
    <property type="protein sequence ID" value="MDF0599520.1"/>
    <property type="molecule type" value="Genomic_DNA"/>
</dbReference>
<keyword evidence="4" id="KW-1185">Reference proteome</keyword>
<accession>A0AAE3NRB2</accession>
<feature type="chain" id="PRO_5041945895" evidence="1">
    <location>
        <begin position="19"/>
        <end position="207"/>
    </location>
</feature>
<keyword evidence="1" id="KW-0732">Signal</keyword>
<dbReference type="Pfam" id="PF08239">
    <property type="entry name" value="SH3_3"/>
    <property type="match status" value="1"/>
</dbReference>
<comment type="caution">
    <text evidence="3">The sequence shown here is derived from an EMBL/GenBank/DDBJ whole genome shotgun (WGS) entry which is preliminary data.</text>
</comment>
<sequence>MKFLATAAFLLAAAAVQAQPAYYRVTGVAADDTLNVRAEPSASSADIGDLPPNAEGIEVIVTDASGDWGRIVWQEGNAWISMHFLAPQDLPAIADTALPAGLQCGGTEPFWGLNLSGTSGVYSDISGTNLSLNLTNARVAEGLAQFPVALSLSTTGAGVLATIQPALCGDGMSDRDYPYSLTLFLETGQGRRFLAGCCSLPLEAGSN</sequence>
<feature type="domain" description="SH3b" evidence="2">
    <location>
        <begin position="32"/>
        <end position="85"/>
    </location>
</feature>
<evidence type="ECO:0000313" key="3">
    <source>
        <dbReference type="EMBL" id="MDF0599520.1"/>
    </source>
</evidence>
<organism evidence="3 4">
    <name type="scientific">Psychromarinibacter sediminicola</name>
    <dbReference type="NCBI Taxonomy" id="3033385"/>
    <lineage>
        <taxon>Bacteria</taxon>
        <taxon>Pseudomonadati</taxon>
        <taxon>Pseudomonadota</taxon>
        <taxon>Alphaproteobacteria</taxon>
        <taxon>Rhodobacterales</taxon>
        <taxon>Paracoccaceae</taxon>
        <taxon>Psychromarinibacter</taxon>
    </lineage>
</organism>
<dbReference type="Proteomes" id="UP001220964">
    <property type="component" value="Unassembled WGS sequence"/>
</dbReference>
<dbReference type="AlphaFoldDB" id="A0AAE3NRB2"/>
<proteinExistence type="predicted"/>
<feature type="signal peptide" evidence="1">
    <location>
        <begin position="1"/>
        <end position="18"/>
    </location>
</feature>
<dbReference type="Gene3D" id="2.30.30.40">
    <property type="entry name" value="SH3 Domains"/>
    <property type="match status" value="1"/>
</dbReference>
<dbReference type="InterPro" id="IPR003646">
    <property type="entry name" value="SH3-like_bac-type"/>
</dbReference>
<reference evidence="3" key="1">
    <citation type="submission" date="2023-03" db="EMBL/GenBank/DDBJ databases">
        <title>Multiphase analysis and comparison of six strains from genera Psychromarinibacter, Lutimaribacter, and Maritimibacter, including a novel species: Psychromarinibacter sediminicola sp. nov.</title>
        <authorList>
            <person name="Wang Y.-H."/>
            <person name="Ye M.-Q."/>
            <person name="Du Z.-J."/>
        </authorList>
    </citation>
    <scope>NUCLEOTIDE SEQUENCE</scope>
    <source>
        <strain evidence="3">C21-152</strain>
    </source>
</reference>
<dbReference type="RefSeq" id="WP_275565663.1">
    <property type="nucleotide sequence ID" value="NZ_JARGYC010000003.1"/>
</dbReference>
<protein>
    <submittedName>
        <fullName evidence="3">Peptide-binding protein</fullName>
    </submittedName>
</protein>
<evidence type="ECO:0000313" key="4">
    <source>
        <dbReference type="Proteomes" id="UP001220964"/>
    </source>
</evidence>